<evidence type="ECO:0000259" key="13">
    <source>
        <dbReference type="Pfam" id="PF02581"/>
    </source>
</evidence>
<sequence>MTSTLTPALPSDPASRGRRLAALRAARLYLCTDARTAQGDLEAFLHAAYEGGVDIIQLRDKGLEARDEIAALELLARVAAEHGRLFAVNDRADIAALVGADVFHVGQGDLTTSQARALLGPDILVGRSTHSLEQAREAAADPGLDYFCVGPVWATPTKPGRTAVGLDLVADAAEIGDKPWFAIGGIDVERAGRIRAAGAERAVVVRAITQADRPREAAVLLRNALIG</sequence>
<feature type="binding site" evidence="10">
    <location>
        <position position="128"/>
    </location>
    <ligand>
        <name>4-amino-2-methyl-5-(diphosphooxymethyl)pyrimidine</name>
        <dbReference type="ChEBI" id="CHEBI:57841"/>
    </ligand>
</feature>
<evidence type="ECO:0000256" key="10">
    <source>
        <dbReference type="HAMAP-Rule" id="MF_00097"/>
    </source>
</evidence>
<feature type="binding site" evidence="10">
    <location>
        <position position="109"/>
    </location>
    <ligand>
        <name>Mg(2+)</name>
        <dbReference type="ChEBI" id="CHEBI:18420"/>
    </ligand>
</feature>
<dbReference type="EC" id="2.5.1.3" evidence="10"/>
<evidence type="ECO:0000256" key="3">
    <source>
        <dbReference type="ARBA" id="ARBA00022679"/>
    </source>
</evidence>
<keyword evidence="15" id="KW-1185">Reference proteome</keyword>
<keyword evidence="3 10" id="KW-0808">Transferase</keyword>
<evidence type="ECO:0000313" key="15">
    <source>
        <dbReference type="Proteomes" id="UP000199086"/>
    </source>
</evidence>
<gene>
    <name evidence="10" type="primary">thiE</name>
    <name evidence="14" type="ORF">GA0111570_101236</name>
</gene>
<protein>
    <recommendedName>
        <fullName evidence="10">Thiamine-phosphate synthase</fullName>
        <shortName evidence="10">TP synthase</shortName>
        <shortName evidence="10">TPS</shortName>
        <ecNumber evidence="10">2.5.1.3</ecNumber>
    </recommendedName>
    <alternativeName>
        <fullName evidence="10">Thiamine-phosphate pyrophosphorylase</fullName>
        <shortName evidence="10">TMP pyrophosphorylase</shortName>
        <shortName evidence="10">TMP-PPase</shortName>
    </alternativeName>
</protein>
<dbReference type="PANTHER" id="PTHR20857">
    <property type="entry name" value="THIAMINE-PHOSPHATE PYROPHOSPHORYLASE"/>
    <property type="match status" value="1"/>
</dbReference>
<dbReference type="NCBIfam" id="TIGR00693">
    <property type="entry name" value="thiE"/>
    <property type="match status" value="1"/>
</dbReference>
<keyword evidence="4 10" id="KW-0479">Metal-binding</keyword>
<dbReference type="STRING" id="1577474.GA0111570_101236"/>
<evidence type="ECO:0000256" key="11">
    <source>
        <dbReference type="RuleBase" id="RU003826"/>
    </source>
</evidence>
<evidence type="ECO:0000256" key="9">
    <source>
        <dbReference type="ARBA" id="ARBA00047883"/>
    </source>
</evidence>
<dbReference type="GO" id="GO:0009228">
    <property type="term" value="P:thiamine biosynthetic process"/>
    <property type="evidence" value="ECO:0007669"/>
    <property type="project" value="UniProtKB-KW"/>
</dbReference>
<dbReference type="UniPathway" id="UPA00060">
    <property type="reaction ID" value="UER00141"/>
</dbReference>
<organism evidence="14 15">
    <name type="scientific">Raineyella antarctica</name>
    <dbReference type="NCBI Taxonomy" id="1577474"/>
    <lineage>
        <taxon>Bacteria</taxon>
        <taxon>Bacillati</taxon>
        <taxon>Actinomycetota</taxon>
        <taxon>Actinomycetes</taxon>
        <taxon>Propionibacteriales</taxon>
        <taxon>Propionibacteriaceae</taxon>
        <taxon>Raineyella</taxon>
    </lineage>
</organism>
<dbReference type="GO" id="GO:0009229">
    <property type="term" value="P:thiamine diphosphate biosynthetic process"/>
    <property type="evidence" value="ECO:0007669"/>
    <property type="project" value="UniProtKB-UniRule"/>
</dbReference>
<proteinExistence type="inferred from homology"/>
<evidence type="ECO:0000256" key="6">
    <source>
        <dbReference type="ARBA" id="ARBA00022977"/>
    </source>
</evidence>
<dbReference type="InterPro" id="IPR034291">
    <property type="entry name" value="TMP_synthase"/>
</dbReference>
<evidence type="ECO:0000256" key="5">
    <source>
        <dbReference type="ARBA" id="ARBA00022842"/>
    </source>
</evidence>
<feature type="binding site" evidence="10">
    <location>
        <position position="185"/>
    </location>
    <ligand>
        <name>2-[(2R,5Z)-2-carboxy-4-methylthiazol-5(2H)-ylidene]ethyl phosphate</name>
        <dbReference type="ChEBI" id="CHEBI:62899"/>
    </ligand>
</feature>
<comment type="function">
    <text evidence="1 10">Condenses 4-methyl-5-(beta-hydroxyethyl)thiazole monophosphate (THZ-P) and 2-methyl-4-amino-5-hydroxymethyl pyrimidine pyrophosphate (HMP-PP) to form thiamine monophosphate (TMP).</text>
</comment>
<dbReference type="RefSeq" id="WP_245702965.1">
    <property type="nucleotide sequence ID" value="NZ_FMYF01000001.1"/>
</dbReference>
<comment type="similarity">
    <text evidence="10 11">Belongs to the thiamine-phosphate synthase family.</text>
</comment>
<evidence type="ECO:0000256" key="2">
    <source>
        <dbReference type="ARBA" id="ARBA00005165"/>
    </source>
</evidence>
<dbReference type="Gene3D" id="3.20.20.70">
    <property type="entry name" value="Aldolase class I"/>
    <property type="match status" value="1"/>
</dbReference>
<evidence type="ECO:0000256" key="12">
    <source>
        <dbReference type="RuleBase" id="RU004253"/>
    </source>
</evidence>
<comment type="catalytic activity">
    <reaction evidence="7 10 11">
        <text>4-methyl-5-(2-phosphooxyethyl)-thiazole + 4-amino-2-methyl-5-(diphosphooxymethyl)pyrimidine + H(+) = thiamine phosphate + diphosphate</text>
        <dbReference type="Rhea" id="RHEA:22328"/>
        <dbReference type="ChEBI" id="CHEBI:15378"/>
        <dbReference type="ChEBI" id="CHEBI:33019"/>
        <dbReference type="ChEBI" id="CHEBI:37575"/>
        <dbReference type="ChEBI" id="CHEBI:57841"/>
        <dbReference type="ChEBI" id="CHEBI:58296"/>
        <dbReference type="EC" id="2.5.1.3"/>
    </reaction>
</comment>
<dbReference type="InterPro" id="IPR022998">
    <property type="entry name" value="ThiamineP_synth_TenI"/>
</dbReference>
<evidence type="ECO:0000313" key="14">
    <source>
        <dbReference type="EMBL" id="SDB79963.1"/>
    </source>
</evidence>
<feature type="binding site" evidence="10">
    <location>
        <position position="158"/>
    </location>
    <ligand>
        <name>4-amino-2-methyl-5-(diphosphooxymethyl)pyrimidine</name>
        <dbReference type="ChEBI" id="CHEBI:57841"/>
    </ligand>
</feature>
<dbReference type="AlphaFoldDB" id="A0A1G6GDQ3"/>
<dbReference type="Proteomes" id="UP000199086">
    <property type="component" value="Unassembled WGS sequence"/>
</dbReference>
<feature type="domain" description="Thiamine phosphate synthase/TenI" evidence="13">
    <location>
        <begin position="28"/>
        <end position="208"/>
    </location>
</feature>
<feature type="binding site" evidence="10">
    <location>
        <begin position="57"/>
        <end position="61"/>
    </location>
    <ligand>
        <name>4-amino-2-methyl-5-(diphosphooxymethyl)pyrimidine</name>
        <dbReference type="ChEBI" id="CHEBI:57841"/>
    </ligand>
</feature>
<evidence type="ECO:0000256" key="7">
    <source>
        <dbReference type="ARBA" id="ARBA00047334"/>
    </source>
</evidence>
<evidence type="ECO:0000256" key="4">
    <source>
        <dbReference type="ARBA" id="ARBA00022723"/>
    </source>
</evidence>
<dbReference type="SUPFAM" id="SSF51391">
    <property type="entry name" value="Thiamin phosphate synthase"/>
    <property type="match status" value="1"/>
</dbReference>
<dbReference type="InterPro" id="IPR013785">
    <property type="entry name" value="Aldolase_TIM"/>
</dbReference>
<dbReference type="Pfam" id="PF02581">
    <property type="entry name" value="TMP-TENI"/>
    <property type="match status" value="1"/>
</dbReference>
<dbReference type="CDD" id="cd00564">
    <property type="entry name" value="TMP_TenI"/>
    <property type="match status" value="1"/>
</dbReference>
<comment type="catalytic activity">
    <reaction evidence="8 10 11">
        <text>2-(2-carboxy-4-methylthiazol-5-yl)ethyl phosphate + 4-amino-2-methyl-5-(diphosphooxymethyl)pyrimidine + 2 H(+) = thiamine phosphate + CO2 + diphosphate</text>
        <dbReference type="Rhea" id="RHEA:47848"/>
        <dbReference type="ChEBI" id="CHEBI:15378"/>
        <dbReference type="ChEBI" id="CHEBI:16526"/>
        <dbReference type="ChEBI" id="CHEBI:33019"/>
        <dbReference type="ChEBI" id="CHEBI:37575"/>
        <dbReference type="ChEBI" id="CHEBI:57841"/>
        <dbReference type="ChEBI" id="CHEBI:62890"/>
        <dbReference type="EC" id="2.5.1.3"/>
    </reaction>
</comment>
<feature type="binding site" evidence="10">
    <location>
        <position position="90"/>
    </location>
    <ligand>
        <name>Mg(2+)</name>
        <dbReference type="ChEBI" id="CHEBI:18420"/>
    </ligand>
</feature>
<comment type="cofactor">
    <cofactor evidence="10">
        <name>Mg(2+)</name>
        <dbReference type="ChEBI" id="CHEBI:18420"/>
    </cofactor>
    <text evidence="10">Binds 1 Mg(2+) ion per subunit.</text>
</comment>
<name>A0A1G6GDQ3_9ACTN</name>
<accession>A0A1G6GDQ3</accession>
<comment type="pathway">
    <text evidence="2 10 12">Cofactor biosynthesis; thiamine diphosphate biosynthesis; thiamine phosphate from 4-amino-2-methyl-5-diphosphomethylpyrimidine and 4-methyl-5-(2-phosphoethyl)-thiazole: step 1/1.</text>
</comment>
<keyword evidence="5 10" id="KW-0460">Magnesium</keyword>
<dbReference type="EMBL" id="FMYF01000001">
    <property type="protein sequence ID" value="SDB79963.1"/>
    <property type="molecule type" value="Genomic_DNA"/>
</dbReference>
<comment type="catalytic activity">
    <reaction evidence="9 10 11">
        <text>2-[(2R,5Z)-2-carboxy-4-methylthiazol-5(2H)-ylidene]ethyl phosphate + 4-amino-2-methyl-5-(diphosphooxymethyl)pyrimidine + 2 H(+) = thiamine phosphate + CO2 + diphosphate</text>
        <dbReference type="Rhea" id="RHEA:47844"/>
        <dbReference type="ChEBI" id="CHEBI:15378"/>
        <dbReference type="ChEBI" id="CHEBI:16526"/>
        <dbReference type="ChEBI" id="CHEBI:33019"/>
        <dbReference type="ChEBI" id="CHEBI:37575"/>
        <dbReference type="ChEBI" id="CHEBI:57841"/>
        <dbReference type="ChEBI" id="CHEBI:62899"/>
        <dbReference type="EC" id="2.5.1.3"/>
    </reaction>
</comment>
<reference evidence="14 15" key="1">
    <citation type="submission" date="2016-06" db="EMBL/GenBank/DDBJ databases">
        <authorList>
            <person name="Olsen C.W."/>
            <person name="Carey S."/>
            <person name="Hinshaw L."/>
            <person name="Karasin A.I."/>
        </authorList>
    </citation>
    <scope>NUCLEOTIDE SEQUENCE [LARGE SCALE GENOMIC DNA]</scope>
    <source>
        <strain evidence="14 15">LZ-22</strain>
    </source>
</reference>
<dbReference type="GO" id="GO:0000287">
    <property type="term" value="F:magnesium ion binding"/>
    <property type="evidence" value="ECO:0007669"/>
    <property type="project" value="UniProtKB-UniRule"/>
</dbReference>
<dbReference type="GO" id="GO:0005737">
    <property type="term" value="C:cytoplasm"/>
    <property type="evidence" value="ECO:0007669"/>
    <property type="project" value="TreeGrafter"/>
</dbReference>
<feature type="binding site" evidence="10">
    <location>
        <begin position="155"/>
        <end position="157"/>
    </location>
    <ligand>
        <name>2-[(2R,5Z)-2-carboxy-4-methylthiazol-5(2H)-ylidene]ethyl phosphate</name>
        <dbReference type="ChEBI" id="CHEBI:62899"/>
    </ligand>
</feature>
<evidence type="ECO:0000256" key="8">
    <source>
        <dbReference type="ARBA" id="ARBA00047851"/>
    </source>
</evidence>
<evidence type="ECO:0000256" key="1">
    <source>
        <dbReference type="ARBA" id="ARBA00003814"/>
    </source>
</evidence>
<keyword evidence="6 10" id="KW-0784">Thiamine biosynthesis</keyword>
<dbReference type="InterPro" id="IPR036206">
    <property type="entry name" value="ThiamineP_synth_sf"/>
</dbReference>
<dbReference type="HAMAP" id="MF_00097">
    <property type="entry name" value="TMP_synthase"/>
    <property type="match status" value="1"/>
</dbReference>
<dbReference type="GO" id="GO:0004789">
    <property type="term" value="F:thiamine-phosphate diphosphorylase activity"/>
    <property type="evidence" value="ECO:0007669"/>
    <property type="project" value="UniProtKB-UniRule"/>
</dbReference>
<feature type="binding site" evidence="10">
    <location>
        <position position="89"/>
    </location>
    <ligand>
        <name>4-amino-2-methyl-5-(diphosphooxymethyl)pyrimidine</name>
        <dbReference type="ChEBI" id="CHEBI:57841"/>
    </ligand>
</feature>
<dbReference type="PANTHER" id="PTHR20857:SF15">
    <property type="entry name" value="THIAMINE-PHOSPHATE SYNTHASE"/>
    <property type="match status" value="1"/>
</dbReference>
<comment type="caution">
    <text evidence="10">Lacks conserved residue(s) required for the propagation of feature annotation.</text>
</comment>